<proteinExistence type="predicted"/>
<dbReference type="EMBL" id="KK583823">
    <property type="protein sequence ID" value="KDO16999.1"/>
    <property type="molecule type" value="Genomic_DNA"/>
</dbReference>
<dbReference type="GeneID" id="24139061"/>
<dbReference type="OrthoDB" id="193200at2759"/>
<reference evidence="1 2" key="1">
    <citation type="journal article" date="2013" name="PLoS Genet.">
        <title>Distinctive expansion of potential virulence genes in the genome of the oomycete fish pathogen Saprolegnia parasitica.</title>
        <authorList>
            <person name="Jiang R.H."/>
            <person name="de Bruijn I."/>
            <person name="Haas B.J."/>
            <person name="Belmonte R."/>
            <person name="Lobach L."/>
            <person name="Christie J."/>
            <person name="van den Ackerveken G."/>
            <person name="Bottin A."/>
            <person name="Bulone V."/>
            <person name="Diaz-Moreno S.M."/>
            <person name="Dumas B."/>
            <person name="Fan L."/>
            <person name="Gaulin E."/>
            <person name="Govers F."/>
            <person name="Grenville-Briggs L.J."/>
            <person name="Horner N.R."/>
            <person name="Levin J.Z."/>
            <person name="Mammella M."/>
            <person name="Meijer H.J."/>
            <person name="Morris P."/>
            <person name="Nusbaum C."/>
            <person name="Oome S."/>
            <person name="Phillips A.J."/>
            <person name="van Rooyen D."/>
            <person name="Rzeszutek E."/>
            <person name="Saraiva M."/>
            <person name="Secombes C.J."/>
            <person name="Seidl M.F."/>
            <person name="Snel B."/>
            <person name="Stassen J.H."/>
            <person name="Sykes S."/>
            <person name="Tripathy S."/>
            <person name="van den Berg H."/>
            <person name="Vega-Arreguin J.C."/>
            <person name="Wawra S."/>
            <person name="Young S.K."/>
            <person name="Zeng Q."/>
            <person name="Dieguez-Uribeondo J."/>
            <person name="Russ C."/>
            <person name="Tyler B.M."/>
            <person name="van West P."/>
        </authorList>
    </citation>
    <scope>NUCLEOTIDE SEQUENCE [LARGE SCALE GENOMIC DNA]</scope>
    <source>
        <strain evidence="1 2">CBS 223.65</strain>
    </source>
</reference>
<evidence type="ECO:0000313" key="2">
    <source>
        <dbReference type="Proteomes" id="UP000030745"/>
    </source>
</evidence>
<dbReference type="KEGG" id="spar:SPRG_17522"/>
<accession>A0A067BF32</accession>
<dbReference type="Proteomes" id="UP000030745">
    <property type="component" value="Unassembled WGS sequence"/>
</dbReference>
<dbReference type="RefSeq" id="XP_012212295.1">
    <property type="nucleotide sequence ID" value="XM_012356905.1"/>
</dbReference>
<gene>
    <name evidence="1" type="ORF">SPRG_17522</name>
</gene>
<evidence type="ECO:0000313" key="1">
    <source>
        <dbReference type="EMBL" id="KDO16999.1"/>
    </source>
</evidence>
<dbReference type="AlphaFoldDB" id="A0A067BF32"/>
<organism evidence="1 2">
    <name type="scientific">Saprolegnia parasitica (strain CBS 223.65)</name>
    <dbReference type="NCBI Taxonomy" id="695850"/>
    <lineage>
        <taxon>Eukaryota</taxon>
        <taxon>Sar</taxon>
        <taxon>Stramenopiles</taxon>
        <taxon>Oomycota</taxon>
        <taxon>Saprolegniomycetes</taxon>
        <taxon>Saprolegniales</taxon>
        <taxon>Saprolegniaceae</taxon>
        <taxon>Saprolegnia</taxon>
    </lineage>
</organism>
<name>A0A067BF32_SAPPC</name>
<keyword evidence="2" id="KW-1185">Reference proteome</keyword>
<protein>
    <submittedName>
        <fullName evidence="1">Uncharacterized protein</fullName>
    </submittedName>
</protein>
<sequence>MQVRAEDDQRLLRRVKWVLSRLDLNYNYDEYHESLLGAPLHESTVPYLAQMNQMYALFEFLRSGETASLLEENVPMTKDEVPLGPSLLVPSDVAPEGVVRRPNLIASDGMWHKFVQNVAQKFPPKRHVPIQDRIISYALNRDEAKRIAAFNEDKPTIYRRVYAAMKPNETDDVDEANDSETV</sequence>
<dbReference type="VEuPathDB" id="FungiDB:SPRG_17522"/>